<feature type="repeat" description="HEAT" evidence="7">
    <location>
        <begin position="1414"/>
        <end position="1452"/>
    </location>
</feature>
<accession>A0A284QV79</accession>
<dbReference type="STRING" id="47428.A0A284QV79"/>
<proteinExistence type="inferred from homology"/>
<dbReference type="PANTHER" id="PTHR11879:SF55">
    <property type="entry name" value="GLUTAMATE OXALOACETATE TRANSAMINASE 1, ISOFORM B"/>
    <property type="match status" value="1"/>
</dbReference>
<comment type="miscellaneous">
    <text evidence="8">In eukaryotes there are cytoplasmic, mitochondrial and chloroplastic isozymes.</text>
</comment>
<dbReference type="InterPro" id="IPR004839">
    <property type="entry name" value="Aminotransferase_I/II_large"/>
</dbReference>
<dbReference type="InterPro" id="IPR015421">
    <property type="entry name" value="PyrdxlP-dep_Trfase_major"/>
</dbReference>
<name>A0A284QV79_ARMOS</name>
<evidence type="ECO:0000256" key="3">
    <source>
        <dbReference type="ARBA" id="ARBA00011738"/>
    </source>
</evidence>
<keyword evidence="12" id="KW-1185">Reference proteome</keyword>
<dbReference type="PROSITE" id="PS50077">
    <property type="entry name" value="HEAT_REPEAT"/>
    <property type="match status" value="2"/>
</dbReference>
<dbReference type="NCBIfam" id="NF006719">
    <property type="entry name" value="PRK09257.1"/>
    <property type="match status" value="1"/>
</dbReference>
<reference evidence="12" key="1">
    <citation type="journal article" date="2017" name="Nat. Ecol. Evol.">
        <title>Genome expansion and lineage-specific genetic innovations in the forest pathogenic fungi Armillaria.</title>
        <authorList>
            <person name="Sipos G."/>
            <person name="Prasanna A.N."/>
            <person name="Walter M.C."/>
            <person name="O'Connor E."/>
            <person name="Balint B."/>
            <person name="Krizsan K."/>
            <person name="Kiss B."/>
            <person name="Hess J."/>
            <person name="Varga T."/>
            <person name="Slot J."/>
            <person name="Riley R."/>
            <person name="Boka B."/>
            <person name="Rigling D."/>
            <person name="Barry K."/>
            <person name="Lee J."/>
            <person name="Mihaltcheva S."/>
            <person name="LaButti K."/>
            <person name="Lipzen A."/>
            <person name="Waldron R."/>
            <person name="Moloney N.M."/>
            <person name="Sperisen C."/>
            <person name="Kredics L."/>
            <person name="Vagvoelgyi C."/>
            <person name="Patrignani A."/>
            <person name="Fitzpatrick D."/>
            <person name="Nagy I."/>
            <person name="Doyle S."/>
            <person name="Anderson J.B."/>
            <person name="Grigoriev I.V."/>
            <person name="Gueldener U."/>
            <person name="Muensterkoetter M."/>
            <person name="Nagy L.G."/>
        </authorList>
    </citation>
    <scope>NUCLEOTIDE SEQUENCE [LARGE SCALE GENOMIC DNA]</scope>
    <source>
        <strain evidence="12">C18/9</strain>
    </source>
</reference>
<dbReference type="GO" id="GO:0005829">
    <property type="term" value="C:cytosol"/>
    <property type="evidence" value="ECO:0007669"/>
    <property type="project" value="TreeGrafter"/>
</dbReference>
<dbReference type="InterPro" id="IPR015422">
    <property type="entry name" value="PyrdxlP-dep_Trfase_small"/>
</dbReference>
<feature type="region of interest" description="Disordered" evidence="9">
    <location>
        <begin position="906"/>
        <end position="941"/>
    </location>
</feature>
<evidence type="ECO:0000256" key="8">
    <source>
        <dbReference type="RuleBase" id="RU000480"/>
    </source>
</evidence>
<dbReference type="FunFam" id="3.90.1150.10:FF:000001">
    <property type="entry name" value="Aspartate aminotransferase"/>
    <property type="match status" value="1"/>
</dbReference>
<dbReference type="InterPro" id="IPR004838">
    <property type="entry name" value="NHTrfase_class1_PyrdxlP-BS"/>
</dbReference>
<organism evidence="11 12">
    <name type="scientific">Armillaria ostoyae</name>
    <name type="common">Armillaria root rot fungus</name>
    <dbReference type="NCBI Taxonomy" id="47428"/>
    <lineage>
        <taxon>Eukaryota</taxon>
        <taxon>Fungi</taxon>
        <taxon>Dikarya</taxon>
        <taxon>Basidiomycota</taxon>
        <taxon>Agaricomycotina</taxon>
        <taxon>Agaricomycetes</taxon>
        <taxon>Agaricomycetidae</taxon>
        <taxon>Agaricales</taxon>
        <taxon>Marasmiineae</taxon>
        <taxon>Physalacriaceae</taxon>
        <taxon>Armillaria</taxon>
    </lineage>
</organism>
<evidence type="ECO:0000256" key="7">
    <source>
        <dbReference type="PROSITE-ProRule" id="PRU00103"/>
    </source>
</evidence>
<keyword evidence="4 8" id="KW-0032">Aminotransferase</keyword>
<evidence type="ECO:0000256" key="2">
    <source>
        <dbReference type="ARBA" id="ARBA00007441"/>
    </source>
</evidence>
<dbReference type="InterPro" id="IPR000796">
    <property type="entry name" value="Asp_trans"/>
</dbReference>
<dbReference type="PANTHER" id="PTHR11879">
    <property type="entry name" value="ASPARTATE AMINOTRANSFERASE"/>
    <property type="match status" value="1"/>
</dbReference>
<feature type="region of interest" description="Disordered" evidence="9">
    <location>
        <begin position="517"/>
        <end position="542"/>
    </location>
</feature>
<feature type="compositionally biased region" description="Polar residues" evidence="9">
    <location>
        <begin position="1016"/>
        <end position="1031"/>
    </location>
</feature>
<dbReference type="CDD" id="cd00609">
    <property type="entry name" value="AAT_like"/>
    <property type="match status" value="1"/>
</dbReference>
<dbReference type="Gene3D" id="3.40.640.10">
    <property type="entry name" value="Type I PLP-dependent aspartate aminotransferase-like (Major domain)"/>
    <property type="match status" value="1"/>
</dbReference>
<dbReference type="OrthoDB" id="340346at2759"/>
<gene>
    <name evidence="11" type="ORF">ARMOST_03603</name>
</gene>
<feature type="repeat" description="HEAT" evidence="7">
    <location>
        <begin position="1262"/>
        <end position="1300"/>
    </location>
</feature>
<dbReference type="PROSITE" id="PS00105">
    <property type="entry name" value="AA_TRANSFER_CLASS_1"/>
    <property type="match status" value="1"/>
</dbReference>
<dbReference type="InterPro" id="IPR011989">
    <property type="entry name" value="ARM-like"/>
</dbReference>
<dbReference type="GO" id="GO:0030170">
    <property type="term" value="F:pyridoxal phosphate binding"/>
    <property type="evidence" value="ECO:0007669"/>
    <property type="project" value="InterPro"/>
</dbReference>
<dbReference type="OMA" id="HEREPIV"/>
<feature type="region of interest" description="Disordered" evidence="9">
    <location>
        <begin position="957"/>
        <end position="1077"/>
    </location>
</feature>
<dbReference type="SUPFAM" id="SSF48371">
    <property type="entry name" value="ARM repeat"/>
    <property type="match status" value="1"/>
</dbReference>
<feature type="region of interest" description="Disordered" evidence="9">
    <location>
        <begin position="1120"/>
        <end position="1192"/>
    </location>
</feature>
<comment type="cofactor">
    <cofactor evidence="1">
        <name>pyridoxal 5'-phosphate</name>
        <dbReference type="ChEBI" id="CHEBI:597326"/>
    </cofactor>
</comment>
<dbReference type="InterPro" id="IPR015424">
    <property type="entry name" value="PyrdxlP-dep_Trfase"/>
</dbReference>
<dbReference type="GO" id="GO:0004069">
    <property type="term" value="F:L-aspartate:2-oxoglutarate aminotransferase activity"/>
    <property type="evidence" value="ECO:0007669"/>
    <property type="project" value="UniProtKB-EC"/>
</dbReference>
<feature type="compositionally biased region" description="Basic and acidic residues" evidence="9">
    <location>
        <begin position="920"/>
        <end position="929"/>
    </location>
</feature>
<comment type="subunit">
    <text evidence="3 8">Homodimer.</text>
</comment>
<dbReference type="EMBL" id="FUEG01000002">
    <property type="protein sequence ID" value="SJL00291.1"/>
    <property type="molecule type" value="Genomic_DNA"/>
</dbReference>
<evidence type="ECO:0000259" key="10">
    <source>
        <dbReference type="Pfam" id="PF00155"/>
    </source>
</evidence>
<dbReference type="Gene3D" id="1.25.10.10">
    <property type="entry name" value="Leucine-rich Repeat Variant"/>
    <property type="match status" value="1"/>
</dbReference>
<dbReference type="InterPro" id="IPR016024">
    <property type="entry name" value="ARM-type_fold"/>
</dbReference>
<evidence type="ECO:0000256" key="1">
    <source>
        <dbReference type="ARBA" id="ARBA00001933"/>
    </source>
</evidence>
<dbReference type="GO" id="GO:0006532">
    <property type="term" value="P:aspartate biosynthetic process"/>
    <property type="evidence" value="ECO:0007669"/>
    <property type="project" value="TreeGrafter"/>
</dbReference>
<dbReference type="Proteomes" id="UP000219338">
    <property type="component" value="Unassembled WGS sequence"/>
</dbReference>
<dbReference type="Gene3D" id="3.90.1150.10">
    <property type="entry name" value="Aspartate Aminotransferase, domain 1"/>
    <property type="match status" value="1"/>
</dbReference>
<feature type="compositionally biased region" description="Low complexity" evidence="9">
    <location>
        <begin position="958"/>
        <end position="1006"/>
    </location>
</feature>
<feature type="compositionally biased region" description="Polar residues" evidence="9">
    <location>
        <begin position="1135"/>
        <end position="1166"/>
    </location>
</feature>
<keyword evidence="6" id="KW-0663">Pyridoxal phosphate</keyword>
<evidence type="ECO:0000256" key="6">
    <source>
        <dbReference type="ARBA" id="ARBA00022898"/>
    </source>
</evidence>
<dbReference type="InterPro" id="IPR021133">
    <property type="entry name" value="HEAT_type_2"/>
</dbReference>
<evidence type="ECO:0000313" key="11">
    <source>
        <dbReference type="EMBL" id="SJL00291.1"/>
    </source>
</evidence>
<keyword evidence="5 8" id="KW-0808">Transferase</keyword>
<dbReference type="SUPFAM" id="SSF53383">
    <property type="entry name" value="PLP-dependent transferases"/>
    <property type="match status" value="1"/>
</dbReference>
<evidence type="ECO:0000256" key="5">
    <source>
        <dbReference type="ARBA" id="ARBA00022679"/>
    </source>
</evidence>
<evidence type="ECO:0000256" key="9">
    <source>
        <dbReference type="SAM" id="MobiDB-lite"/>
    </source>
</evidence>
<comment type="catalytic activity">
    <reaction evidence="8">
        <text>L-aspartate + 2-oxoglutarate = oxaloacetate + L-glutamate</text>
        <dbReference type="Rhea" id="RHEA:21824"/>
        <dbReference type="ChEBI" id="CHEBI:16452"/>
        <dbReference type="ChEBI" id="CHEBI:16810"/>
        <dbReference type="ChEBI" id="CHEBI:29985"/>
        <dbReference type="ChEBI" id="CHEBI:29991"/>
        <dbReference type="EC" id="2.6.1.1"/>
    </reaction>
</comment>
<comment type="similarity">
    <text evidence="2">Belongs to the class-I pyridoxal-phosphate-dependent aminotransferase family.</text>
</comment>
<dbReference type="PRINTS" id="PR00799">
    <property type="entry name" value="TRANSAMINASE"/>
</dbReference>
<protein>
    <recommendedName>
        <fullName evidence="8">Aspartate aminotransferase</fullName>
        <ecNumber evidence="8">2.6.1.1</ecNumber>
    </recommendedName>
</protein>
<evidence type="ECO:0000256" key="4">
    <source>
        <dbReference type="ARBA" id="ARBA00022576"/>
    </source>
</evidence>
<dbReference type="EC" id="2.6.1.1" evidence="8"/>
<feature type="domain" description="Aminotransferase class I/classII large" evidence="10">
    <location>
        <begin position="50"/>
        <end position="421"/>
    </location>
</feature>
<evidence type="ECO:0000313" key="12">
    <source>
        <dbReference type="Proteomes" id="UP000219338"/>
    </source>
</evidence>
<sequence>MATRIQQLIHHISQPPPIIMSAESWQTVPLAPPDSIFKLTAAYKVDKFDKKINLGVGAYRDNDNKPWVLPVVKKANELLLSNPNIDHEYLPITGLPEFTSAAAKLILGSDSSAIKEGRVSSVQTISGTGANHLGALFVSRFYSWGGDKEVFLSDPTWVNHHAIFKNVGVAPKTYPYYDPATIGLDYDGLIASLNAAPPRSIYLLHACAHNPTGVDPTKEQWTKIADVMLEKGHYAFFDCAYQGFASGDLEGDAWAVREFVRRGVSLLVCQSFAKNAGLYGERVGALHVVSPTQETAARVTSQLSVLQRSEISNPPTYGARIVSLILNDPTLFEEWKRDIVTMAGRIIEMRKQLHHLLTVELKTPGNWDHIINQIGMFSFTGINPEQSKALTEKAHVYLTVNGRISMAGLNTHNIRYFAESLDKTQTRISGPGTVAVIVAVAPPRSSLERGCTRGIRVRAVRQVVCRSEPLCVIVLFNSSSLKSVFFHRHAFSSPSPLIMGLIVSLFEYRFSDSSESSSGQAPFSDSPAAPMPSLSGPTHHHPTHITLPPPYFSSVSLTPSPSLRQEDPFASPLTSPALIFYTAPSSPIVSPLVDEPPETPQAMVCDPPLQNAAIVVPSAQQYQAIGSHASPHFSPATRSMGFSSAIGPTQQPLPPVSQTDDTFPEAADLDDLDEDLEGLNPLEKIYLYSISKTTYHRVFISRDLPNLLEEITPQEAVEYVLPLLQVLSKDQDESVREALTSGLASVIWWFLTHCQVISTLDHQINSYPNQSTSISVHAFTPILGRLLLSPNVLVGSSAKCVVVKLLQRIREADGLEDMMQEIENHQTELGIPIPGIGVSSQIDNWAAGSSFVPKASLNEDLTIGLFGRSERVLFEQEILWDLVAGLDRLFLDGDLDLLEDRGPSPCGEDLASFSDSFADSEEHQSEERVLSPSSSSAEDARRRENINPYFPVVPAAWNSSSGTVNNNTNSPSSISSSDSSISSNPSSASGTPDFSTSSSSSPSSSGETPAPDRTFSKGSPISTTSLIPQQHSIPSQLSPILSPPSPNIIIHSAPPTYSPRPQHPHHRRSNSDSRLSVPSDATLANHRMQTDSYNSSSGFVPFGPVTSNSLAFDSLHPFQDRGHSPIRSPDLPLPTNYQNSTLLPSSNGSPSSDFVLSHSTGCTHNDSSNDERSQAGSISDDVGEDCNKESQEEQNAVKRLTSMSLMATVTSTGYVDEQAQNAFVKEVERVVMDPVYWVRRESSFVLGALAKVVPDEIVHSSLLPLLERLLVDPAPLVRHSSLFALPVILTRLPVKHRRALAVHTMQSMSADESPEVRSGVLEALGEVIHTFHDEYRKPGDDTEGPPADLVRMFIGRRDDKKVWDGQQPALTQPFDRDKLRWLDSFYNDPSRPLICAFNLPAVAMTLGLSRWETLRETYLKLSNNPAFGIRRTLAASVGDLAKVLGPEIAQRDLMSVWWDGLRSQEAEIRLKIVQSLETFVGSLNVGGKTEVLEGVLEAWKENRWSGWREREHIAGCLSAVIQSVASLENHQVAHLLQLVCGLLRFALIDNVNAIREAGIHTLPLIWPMLQRHPKVLGDLHLDLQGLSSSGAFRQRMTYIACQQTLLLPDGDTEAVKVPDEEVWTTLRQLSRDPIVGVRIGVSRLIAGLSGKALLPLLEEIRHQFNLQHTVGRGRVL</sequence>
<dbReference type="FunFam" id="3.40.640.10:FF:000064">
    <property type="entry name" value="Aspartate aminotransferase"/>
    <property type="match status" value="1"/>
</dbReference>
<dbReference type="Pfam" id="PF00155">
    <property type="entry name" value="Aminotran_1_2"/>
    <property type="match status" value="1"/>
</dbReference>